<dbReference type="Pfam" id="PF13411">
    <property type="entry name" value="MerR_1"/>
    <property type="match status" value="1"/>
</dbReference>
<evidence type="ECO:0000256" key="1">
    <source>
        <dbReference type="SAM" id="MobiDB-lite"/>
    </source>
</evidence>
<feature type="domain" description="HTH merR-type" evidence="2">
    <location>
        <begin position="10"/>
        <end position="78"/>
    </location>
</feature>
<feature type="compositionally biased region" description="Low complexity" evidence="1">
    <location>
        <begin position="236"/>
        <end position="253"/>
    </location>
</feature>
<dbReference type="SUPFAM" id="SSF46955">
    <property type="entry name" value="Putative DNA-binding domain"/>
    <property type="match status" value="1"/>
</dbReference>
<organism evidence="3 4">
    <name type="scientific">Roseivivax halotolerans</name>
    <dbReference type="NCBI Taxonomy" id="93684"/>
    <lineage>
        <taxon>Bacteria</taxon>
        <taxon>Pseudomonadati</taxon>
        <taxon>Pseudomonadota</taxon>
        <taxon>Alphaproteobacteria</taxon>
        <taxon>Rhodobacterales</taxon>
        <taxon>Roseobacteraceae</taxon>
        <taxon>Roseivivax</taxon>
    </lineage>
</organism>
<evidence type="ECO:0000313" key="3">
    <source>
        <dbReference type="EMBL" id="SFQ54457.1"/>
    </source>
</evidence>
<name>A0A1I5ZE94_9RHOB</name>
<dbReference type="SMART" id="SM00422">
    <property type="entry name" value="HTH_MERR"/>
    <property type="match status" value="1"/>
</dbReference>
<accession>A0A1I5ZE94</accession>
<feature type="compositionally biased region" description="Acidic residues" evidence="1">
    <location>
        <begin position="168"/>
        <end position="182"/>
    </location>
</feature>
<dbReference type="PROSITE" id="PS50937">
    <property type="entry name" value="HTH_MERR_2"/>
    <property type="match status" value="1"/>
</dbReference>
<dbReference type="Proteomes" id="UP000243106">
    <property type="component" value="Unassembled WGS sequence"/>
</dbReference>
<dbReference type="AlphaFoldDB" id="A0A1I5ZE94"/>
<keyword evidence="4" id="KW-1185">Reference proteome</keyword>
<dbReference type="CDD" id="cd04765">
    <property type="entry name" value="HTH_MlrA-like_sg2"/>
    <property type="match status" value="1"/>
</dbReference>
<feature type="region of interest" description="Disordered" evidence="1">
    <location>
        <begin position="137"/>
        <end position="301"/>
    </location>
</feature>
<evidence type="ECO:0000313" key="4">
    <source>
        <dbReference type="Proteomes" id="UP000243106"/>
    </source>
</evidence>
<proteinExistence type="predicted"/>
<dbReference type="STRING" id="93684.SAMN05421853_10939"/>
<dbReference type="GO" id="GO:0003677">
    <property type="term" value="F:DNA binding"/>
    <property type="evidence" value="ECO:0007669"/>
    <property type="project" value="InterPro"/>
</dbReference>
<reference evidence="4" key="1">
    <citation type="submission" date="2016-10" db="EMBL/GenBank/DDBJ databases">
        <authorList>
            <person name="Varghese N."/>
            <person name="Submissions S."/>
        </authorList>
    </citation>
    <scope>NUCLEOTIDE SEQUENCE [LARGE SCALE GENOMIC DNA]</scope>
    <source>
        <strain evidence="4">JCM 10271</strain>
    </source>
</reference>
<sequence>MSKSPDAFRTISEVAEWLETPAHVLRFWESKFTQVKPVKRAGGRRYYRPADMMLLGGIKKLLHDDGMTIKGVQKMLSEQGIRAVSGLSATLPGESEDDWTLDDSAYEDAEETGAEQIEEAPFVEAEAPASTVVPFTGSLQETPSEADAAPETPPQHPLPPEDTAPAPEPEEVSADIPEADLPDPDRVETAEALDKIAAETEDGEPDETVNPAPTDGPLFETPSALGEGFVSEETLSDTSDAPDPAPTDMPADTHVAERSEEDTLLGDTPEFLAKPLAERGESDAPAVEDQPTEPAEPEAGPLAYIGALGSLTAAEAASIAPLVEKLRALGTAAR</sequence>
<dbReference type="GO" id="GO:0006355">
    <property type="term" value="P:regulation of DNA-templated transcription"/>
    <property type="evidence" value="ECO:0007669"/>
    <property type="project" value="InterPro"/>
</dbReference>
<dbReference type="Gene3D" id="1.10.1660.10">
    <property type="match status" value="1"/>
</dbReference>
<gene>
    <name evidence="3" type="ORF">SAMN05421853_10939</name>
</gene>
<protein>
    <submittedName>
        <fullName evidence="3">MerR HTH family regulatory protein</fullName>
    </submittedName>
</protein>
<dbReference type="InterPro" id="IPR000551">
    <property type="entry name" value="MerR-type_HTH_dom"/>
</dbReference>
<dbReference type="EMBL" id="FOXV01000009">
    <property type="protein sequence ID" value="SFQ54457.1"/>
    <property type="molecule type" value="Genomic_DNA"/>
</dbReference>
<evidence type="ECO:0000259" key="2">
    <source>
        <dbReference type="PROSITE" id="PS50937"/>
    </source>
</evidence>
<dbReference type="InterPro" id="IPR009061">
    <property type="entry name" value="DNA-bd_dom_put_sf"/>
</dbReference>
<feature type="compositionally biased region" description="Basic and acidic residues" evidence="1">
    <location>
        <begin position="183"/>
        <end position="198"/>
    </location>
</feature>
<feature type="compositionally biased region" description="Pro residues" evidence="1">
    <location>
        <begin position="151"/>
        <end position="162"/>
    </location>
</feature>
<dbReference type="RefSeq" id="WP_245760262.1">
    <property type="nucleotide sequence ID" value="NZ_FOXV01000009.1"/>
</dbReference>